<proteinExistence type="inferred from homology"/>
<evidence type="ECO:0000256" key="12">
    <source>
        <dbReference type="ARBA" id="ARBA00032718"/>
    </source>
</evidence>
<dbReference type="Proteomes" id="UP001642540">
    <property type="component" value="Unassembled WGS sequence"/>
</dbReference>
<dbReference type="InterPro" id="IPR037730">
    <property type="entry name" value="IMP2"/>
</dbReference>
<evidence type="ECO:0000256" key="6">
    <source>
        <dbReference type="ARBA" id="ARBA00022692"/>
    </source>
</evidence>
<evidence type="ECO:0000256" key="7">
    <source>
        <dbReference type="ARBA" id="ARBA00022792"/>
    </source>
</evidence>
<evidence type="ECO:0000256" key="10">
    <source>
        <dbReference type="ARBA" id="ARBA00023128"/>
    </source>
</evidence>
<comment type="caution">
    <text evidence="14">The sequence shown here is derived from an EMBL/GenBank/DDBJ whole genome shotgun (WGS) entry which is preliminary data.</text>
</comment>
<dbReference type="EMBL" id="CAXLJM020000051">
    <property type="protein sequence ID" value="CAL8114928.1"/>
    <property type="molecule type" value="Genomic_DNA"/>
</dbReference>
<dbReference type="PROSITE" id="PS00761">
    <property type="entry name" value="SPASE_I_3"/>
    <property type="match status" value="1"/>
</dbReference>
<comment type="subunit">
    <text evidence="3">Heterodimer of 2 subunits, IMMPL1 and IMMPL2.</text>
</comment>
<organism evidence="14 15">
    <name type="scientific">Orchesella dallaii</name>
    <dbReference type="NCBI Taxonomy" id="48710"/>
    <lineage>
        <taxon>Eukaryota</taxon>
        <taxon>Metazoa</taxon>
        <taxon>Ecdysozoa</taxon>
        <taxon>Arthropoda</taxon>
        <taxon>Hexapoda</taxon>
        <taxon>Collembola</taxon>
        <taxon>Entomobryomorpha</taxon>
        <taxon>Entomobryoidea</taxon>
        <taxon>Orchesellidae</taxon>
        <taxon>Orchesellinae</taxon>
        <taxon>Orchesella</taxon>
    </lineage>
</organism>
<evidence type="ECO:0000256" key="9">
    <source>
        <dbReference type="ARBA" id="ARBA00022989"/>
    </source>
</evidence>
<dbReference type="InterPro" id="IPR000223">
    <property type="entry name" value="Pept_S26A_signal_pept_1"/>
</dbReference>
<keyword evidence="10" id="KW-0496">Mitochondrion</keyword>
<dbReference type="InterPro" id="IPR036286">
    <property type="entry name" value="LexA/Signal_pep-like_sf"/>
</dbReference>
<dbReference type="PRINTS" id="PR00727">
    <property type="entry name" value="LEADERPTASE"/>
</dbReference>
<comment type="similarity">
    <text evidence="2">Belongs to the peptidase S26 family. IMP2 subfamily.</text>
</comment>
<dbReference type="InterPro" id="IPR019758">
    <property type="entry name" value="Pept_S26A_signal_pept_1_CS"/>
</dbReference>
<evidence type="ECO:0000313" key="14">
    <source>
        <dbReference type="EMBL" id="CAL8114928.1"/>
    </source>
</evidence>
<keyword evidence="5" id="KW-0645">Protease</keyword>
<evidence type="ECO:0000313" key="15">
    <source>
        <dbReference type="Proteomes" id="UP001642540"/>
    </source>
</evidence>
<dbReference type="PANTHER" id="PTHR46041:SF2">
    <property type="entry name" value="MITOCHONDRIAL INNER MEMBRANE PROTEASE SUBUNIT 2"/>
    <property type="match status" value="1"/>
</dbReference>
<keyword evidence="7" id="KW-0999">Mitochondrion inner membrane</keyword>
<dbReference type="PANTHER" id="PTHR46041">
    <property type="entry name" value="MITOCHONDRIAL INNER MEMBRANE PROTEASE SUBUNIT 2"/>
    <property type="match status" value="1"/>
</dbReference>
<dbReference type="SUPFAM" id="SSF51306">
    <property type="entry name" value="LexA/Signal peptidase"/>
    <property type="match status" value="1"/>
</dbReference>
<comment type="subcellular location">
    <subcellularLocation>
        <location evidence="1">Mitochondrion inner membrane</location>
        <topology evidence="1">Single-pass membrane protein</topology>
    </subcellularLocation>
</comment>
<keyword evidence="11" id="KW-0472">Membrane</keyword>
<keyword evidence="6" id="KW-0812">Transmembrane</keyword>
<evidence type="ECO:0000256" key="3">
    <source>
        <dbReference type="ARBA" id="ARBA00011805"/>
    </source>
</evidence>
<dbReference type="InterPro" id="IPR019533">
    <property type="entry name" value="Peptidase_S26"/>
</dbReference>
<evidence type="ECO:0000256" key="4">
    <source>
        <dbReference type="ARBA" id="ARBA00013650"/>
    </source>
</evidence>
<evidence type="ECO:0000259" key="13">
    <source>
        <dbReference type="Pfam" id="PF10502"/>
    </source>
</evidence>
<dbReference type="Pfam" id="PF10502">
    <property type="entry name" value="Peptidase_S26"/>
    <property type="match status" value="2"/>
</dbReference>
<evidence type="ECO:0000256" key="8">
    <source>
        <dbReference type="ARBA" id="ARBA00022801"/>
    </source>
</evidence>
<protein>
    <recommendedName>
        <fullName evidence="4">Mitochondrial inner membrane protease subunit 2</fullName>
    </recommendedName>
    <alternativeName>
        <fullName evidence="12">IMP2-like protein</fullName>
    </alternativeName>
</protein>
<accession>A0ABP1QYD4</accession>
<dbReference type="CDD" id="cd06530">
    <property type="entry name" value="S26_SPase_I"/>
    <property type="match status" value="1"/>
</dbReference>
<evidence type="ECO:0000256" key="2">
    <source>
        <dbReference type="ARBA" id="ARBA00007066"/>
    </source>
</evidence>
<feature type="domain" description="Peptidase S26" evidence="13">
    <location>
        <begin position="107"/>
        <end position="151"/>
    </location>
</feature>
<dbReference type="Gene3D" id="2.10.109.10">
    <property type="entry name" value="Umud Fragment, subunit A"/>
    <property type="match status" value="1"/>
</dbReference>
<reference evidence="14 15" key="1">
    <citation type="submission" date="2024-08" db="EMBL/GenBank/DDBJ databases">
        <authorList>
            <person name="Cucini C."/>
            <person name="Frati F."/>
        </authorList>
    </citation>
    <scope>NUCLEOTIDE SEQUENCE [LARGE SCALE GENOMIC DNA]</scope>
</reference>
<name>A0ABP1QYD4_9HEXA</name>
<evidence type="ECO:0000256" key="5">
    <source>
        <dbReference type="ARBA" id="ARBA00022670"/>
    </source>
</evidence>
<feature type="domain" description="Peptidase S26" evidence="13">
    <location>
        <begin position="21"/>
        <end position="105"/>
    </location>
</feature>
<keyword evidence="8" id="KW-0378">Hydrolase</keyword>
<gene>
    <name evidence="14" type="ORF">ODALV1_LOCUS16664</name>
</gene>
<keyword evidence="9" id="KW-1133">Transmembrane helix</keyword>
<keyword evidence="15" id="KW-1185">Reference proteome</keyword>
<evidence type="ECO:0000256" key="1">
    <source>
        <dbReference type="ARBA" id="ARBA00004434"/>
    </source>
</evidence>
<sequence length="196" mass="21789">MFSFSALKFVVKGFAIGIPAGITIIDLIGYVAKVEGSSMQPLLNPDNSPATASDYVFLHNWPIISNGYNEIERGEIIALISPRDPKQRLIKRVIGVPGDIIETSGSTKKYVRVPQGHLWVEGDHRGRSYDSTIFGPVALGLVKSKARAIVWPPYRWQLLQPYMLPDRVPVNLQSKTISEVTEFLALTNVETKPPIY</sequence>
<evidence type="ECO:0000256" key="11">
    <source>
        <dbReference type="ARBA" id="ARBA00023136"/>
    </source>
</evidence>